<dbReference type="AlphaFoldDB" id="H5SN58"/>
<name>H5SN58_9ZZZZ</name>
<sequence length="72" mass="7993">MELSAEAREVAERFMQLEPALQQAILTLIRALPAHGKPLSGAELVELIKSFPKEVAEEIEQALRETVEVAPR</sequence>
<dbReference type="EMBL" id="AP011780">
    <property type="protein sequence ID" value="BAL57594.1"/>
    <property type="molecule type" value="Genomic_DNA"/>
</dbReference>
<gene>
    <name evidence="1" type="ORF">HGMM_F51E10C06</name>
</gene>
<reference evidence="1" key="1">
    <citation type="journal article" date="2005" name="Environ. Microbiol.">
        <title>Genetic and functional properties of uncultivated thermophilic crenarchaeotes from a subsurface gold mine as revealed by analysis of genome fragments.</title>
        <authorList>
            <person name="Nunoura T."/>
            <person name="Hirayama H."/>
            <person name="Takami H."/>
            <person name="Oida H."/>
            <person name="Nishi S."/>
            <person name="Shimamura S."/>
            <person name="Suzuki Y."/>
            <person name="Inagaki F."/>
            <person name="Takai K."/>
            <person name="Nealson K.H."/>
            <person name="Horikoshi K."/>
        </authorList>
    </citation>
    <scope>NUCLEOTIDE SEQUENCE</scope>
</reference>
<reference evidence="1" key="2">
    <citation type="journal article" date="2012" name="PLoS ONE">
        <title>A Deeply Branching Thermophilic Bacterium with an Ancient Acetyl-CoA Pathway Dominates a Subsurface Ecosystem.</title>
        <authorList>
            <person name="Takami H."/>
            <person name="Noguchi H."/>
            <person name="Takaki Y."/>
            <person name="Uchiyama I."/>
            <person name="Toyoda A."/>
            <person name="Nishi S."/>
            <person name="Chee G.-J."/>
            <person name="Arai W."/>
            <person name="Nunoura T."/>
            <person name="Itoh T."/>
            <person name="Hattori M."/>
            <person name="Takai K."/>
        </authorList>
    </citation>
    <scope>NUCLEOTIDE SEQUENCE</scope>
</reference>
<protein>
    <submittedName>
        <fullName evidence="1">Uncharacterized protein</fullName>
    </submittedName>
</protein>
<accession>H5SN58</accession>
<organism evidence="1">
    <name type="scientific">uncultured prokaryote</name>
    <dbReference type="NCBI Taxonomy" id="198431"/>
    <lineage>
        <taxon>unclassified sequences</taxon>
        <taxon>environmental samples</taxon>
    </lineage>
</organism>
<evidence type="ECO:0000313" key="1">
    <source>
        <dbReference type="EMBL" id="BAL57594.1"/>
    </source>
</evidence>
<proteinExistence type="predicted"/>